<protein>
    <recommendedName>
        <fullName evidence="3">Retrovirus-related Pol polyprotein from transposon TNT 1-94</fullName>
    </recommendedName>
</protein>
<organism evidence="2">
    <name type="scientific">Sesamum latifolium</name>
    <dbReference type="NCBI Taxonomy" id="2727402"/>
    <lineage>
        <taxon>Eukaryota</taxon>
        <taxon>Viridiplantae</taxon>
        <taxon>Streptophyta</taxon>
        <taxon>Embryophyta</taxon>
        <taxon>Tracheophyta</taxon>
        <taxon>Spermatophyta</taxon>
        <taxon>Magnoliopsida</taxon>
        <taxon>eudicotyledons</taxon>
        <taxon>Gunneridae</taxon>
        <taxon>Pentapetalae</taxon>
        <taxon>asterids</taxon>
        <taxon>lamiids</taxon>
        <taxon>Lamiales</taxon>
        <taxon>Pedaliaceae</taxon>
        <taxon>Sesamum</taxon>
    </lineage>
</organism>
<comment type="caution">
    <text evidence="2">The sequence shown here is derived from an EMBL/GenBank/DDBJ whole genome shotgun (WGS) entry which is preliminary data.</text>
</comment>
<dbReference type="CDD" id="cd09272">
    <property type="entry name" value="RNase_HI_RT_Ty1"/>
    <property type="match status" value="1"/>
</dbReference>
<evidence type="ECO:0000313" key="2">
    <source>
        <dbReference type="EMBL" id="KAL0406200.1"/>
    </source>
</evidence>
<feature type="transmembrane region" description="Helical" evidence="1">
    <location>
        <begin position="116"/>
        <end position="137"/>
    </location>
</feature>
<dbReference type="AlphaFoldDB" id="A0AAW2TP59"/>
<keyword evidence="1" id="KW-1133">Transmembrane helix</keyword>
<dbReference type="EMBL" id="JACGWN010000014">
    <property type="protein sequence ID" value="KAL0406200.1"/>
    <property type="molecule type" value="Genomic_DNA"/>
</dbReference>
<dbReference type="PANTHER" id="PTHR11439">
    <property type="entry name" value="GAG-POL-RELATED RETROTRANSPOSON"/>
    <property type="match status" value="1"/>
</dbReference>
<keyword evidence="1" id="KW-0472">Membrane</keyword>
<reference evidence="2" key="1">
    <citation type="submission" date="2020-06" db="EMBL/GenBank/DDBJ databases">
        <authorList>
            <person name="Li T."/>
            <person name="Hu X."/>
            <person name="Zhang T."/>
            <person name="Song X."/>
            <person name="Zhang H."/>
            <person name="Dai N."/>
            <person name="Sheng W."/>
            <person name="Hou X."/>
            <person name="Wei L."/>
        </authorList>
    </citation>
    <scope>NUCLEOTIDE SEQUENCE</scope>
    <source>
        <strain evidence="2">KEN1</strain>
        <tissue evidence="2">Leaf</tissue>
    </source>
</reference>
<sequence length="188" mass="21898">MHNANPIDTPMDKSCILSRELCPNTEEEKKRIAKIPYASVGSFIYAIMCTRQDRCFVVGMLSSYQSNPRLDHWLVRYSDVDGSAGRAERKSTLGYAFLLRVQEAFLLWRFLESLLILVHIDDVVVIYCGNIATIAYVKDPKYHRRTKHIDVRYHFIRDRIAQREVVLRHIPTDMIANPFTKPVHRDAF</sequence>
<keyword evidence="1" id="KW-0812">Transmembrane</keyword>
<gene>
    <name evidence="2" type="ORF">Slati_3933900</name>
</gene>
<evidence type="ECO:0000256" key="1">
    <source>
        <dbReference type="SAM" id="Phobius"/>
    </source>
</evidence>
<evidence type="ECO:0008006" key="3">
    <source>
        <dbReference type="Google" id="ProtNLM"/>
    </source>
</evidence>
<proteinExistence type="predicted"/>
<reference evidence="2" key="2">
    <citation type="journal article" date="2024" name="Plant">
        <title>Genomic evolution and insights into agronomic trait innovations of Sesamum species.</title>
        <authorList>
            <person name="Miao H."/>
            <person name="Wang L."/>
            <person name="Qu L."/>
            <person name="Liu H."/>
            <person name="Sun Y."/>
            <person name="Le M."/>
            <person name="Wang Q."/>
            <person name="Wei S."/>
            <person name="Zheng Y."/>
            <person name="Lin W."/>
            <person name="Duan Y."/>
            <person name="Cao H."/>
            <person name="Xiong S."/>
            <person name="Wang X."/>
            <person name="Wei L."/>
            <person name="Li C."/>
            <person name="Ma Q."/>
            <person name="Ju M."/>
            <person name="Zhao R."/>
            <person name="Li G."/>
            <person name="Mu C."/>
            <person name="Tian Q."/>
            <person name="Mei H."/>
            <person name="Zhang T."/>
            <person name="Gao T."/>
            <person name="Zhang H."/>
        </authorList>
    </citation>
    <scope>NUCLEOTIDE SEQUENCE</scope>
    <source>
        <strain evidence="2">KEN1</strain>
    </source>
</reference>
<accession>A0AAW2TP59</accession>
<name>A0AAW2TP59_9LAMI</name>
<dbReference type="PANTHER" id="PTHR11439:SF483">
    <property type="entry name" value="PEPTIDE SYNTHASE GLIP-LIKE, PUTATIVE (AFU_ORTHOLOGUE AFUA_3G12920)-RELATED"/>
    <property type="match status" value="1"/>
</dbReference>